<dbReference type="PANTHER" id="PTHR48059:SF30">
    <property type="entry name" value="OS06G0587000 PROTEIN"/>
    <property type="match status" value="1"/>
</dbReference>
<proteinExistence type="predicted"/>
<feature type="coiled-coil region" evidence="6">
    <location>
        <begin position="849"/>
        <end position="876"/>
    </location>
</feature>
<feature type="transmembrane region" description="Helical" evidence="8">
    <location>
        <begin position="1431"/>
        <end position="1451"/>
    </location>
</feature>
<evidence type="ECO:0000256" key="6">
    <source>
        <dbReference type="SAM" id="Coils"/>
    </source>
</evidence>
<keyword evidence="4 8" id="KW-1133">Transmembrane helix</keyword>
<dbReference type="InterPro" id="IPR001611">
    <property type="entry name" value="Leu-rich_rpt"/>
</dbReference>
<dbReference type="InterPro" id="IPR051848">
    <property type="entry name" value="PGIP"/>
</dbReference>
<feature type="region of interest" description="Disordered" evidence="7">
    <location>
        <begin position="1829"/>
        <end position="1849"/>
    </location>
</feature>
<evidence type="ECO:0000313" key="11">
    <source>
        <dbReference type="Proteomes" id="UP001165122"/>
    </source>
</evidence>
<protein>
    <recommendedName>
        <fullName evidence="9">Ion transport domain-containing protein</fullName>
    </recommendedName>
</protein>
<sequence>MSTTSPLQTDASILLDIWKSIAPVHYTEAQLTNNGKSDPSGWLGIGTENVKEEGEEEEVRITRIEWINIGFGGQDVQGGAKNTDNCSIPSSFSKLPYLKTLLLDDNNFSGTLPTSLASLHHLRLLSFTGNPKLTGGIHHTLSPLYTLLSSNFQLDAHMNMTSLEFSHRANDKKILLQAWTKMSGEVEQLKDPYHNGISEDVSDWHQVVVKNGRVTEVNWSYDNLNNIIIKGEKEKRGVVLKGEIPECLGELLMLERLDLSARKDENGMKLGKLSGFIPKELHTLENLKYLYLSGNDLIISIPTEFAKLEKLEELWLNDNNPDVGYFPPALNDFKKSLKRFESDFKDPNQDLEKDKKIVMTCWKSMGGDPDLLQNNAGDDIMQWVGVEIGGPLGKSRVTKIEWPNKSLRNSMPPELAELNCLKVLDLGNNSLTGAIPKEFEKLTTTPSNKIEKVEAELLDMENSRKNEAKDILEEMTKPLHAQLTELRSQPTLEILNLSANKLTGDIPPYFANFKNLLQLNLNNNHFTGGVINLAELAKTLADPVRRINKKLEANLSAKAKAREAMEQQIPILFENIRSQIHPNVAPGEKLYIDKSSKRFKSLINDRFLKSQISKIWDDEFLLKNPDLRYVASALKENPEAYLDPYNGCFDTDFGDWTFLPLIQAGAFTDARERLIKLDKKVAETQLSHKDNNKNSALHLILGKSFHDKGLLQLVELMVETDNKCLKYKGENSNLPIHCYCMNGEDLNLLCFLIQNGGVNQLKEKNVPGSQESGHRPIDLAEMHATKKTGSDERPRENWEQFKTILEACNPIGGHSSTKIRHPDSGNYLQVAPDSIFVGCIRDLPLEELKEIHEKNKKALDKQIHDLEKEKMKLDVHRLDKNLRSALSYYCQHGRSIETLLWLINHAEGHSDRANDYETKDLDNLLKTKDASLRGGKDPLDYAQTTLLLDRRFFKRTLSICSDGISPYSLAVLAVIEKEGGLDQVLRSWAFHNAPRQTPAVDKKNAAEDVEKVKSDKKTTIIDGREDRTRRQLKIMGPDAAELLEKEAETPSPKAHRLPISYYAQHGSNREVLEWLYDLCPGAIREEKGIDLEEEIQEIWDAIEGTSDEGEQKRPSLHVGSPKKSSKNQNQRRLSNLTFDDVKSLAGLGSRNNVYQHQSMNQKAFENFEVEAAEAEVHNPFWYALTVNKHCAPVTPGGIAPDDERLLFSSAMFGGHLGDSWSDFKLILYSCEQGNPKAIEHAISAMALKEKVDLFAWQNVFELMLDHEHFTTYFVYLLDATWEVLREESLKKGPDSITIAKHLESCVNLYMKKTQVYRPDILPNLITMVSKQELQQIANTGVIRQYLKKQMDWRVMTFYYIEATLYFIFVIFYIDLTLRFKESPPEEMWEMPFVRRRTIGCFGLSFLYFMRDMRQLQAQVSLGLAKNWFGDYWNYIDVAATSGTIFVFAYYFNYGRSQVFNNLTALVSLFNWMKVLGFAKSFSQPIATFVLMINQIILDLRSFMLVLMVVLAAFGHAFYLVLSHQEMDLAHDDPNPFGDLYIAARTMYMALLGDFEPDAYSETFEWMLFVMFSFLVMIILLNVLIAIVSDSYDAVLVNSSQLFWRSRLELVAEIQTTFKGLMKERPFFTRFKRQLGNNVERFNDYLEDKGQGYGRDVIMGDDDNHWASNRVFGFKVLRTLCFPLVYVYLFLYLLYALMMLIFKWLLDRMLKFTGKKAAFELDIGSDEVDSDWTGRVLDIVKRVNQRTTTEVTQVKLMLAASESRNAALILQQSELIGLIMDKFEIERPDNKIKETDVIGKFRLKVGARGKKLLRAAGKIRLKKKALRGKKKEEEVKKTTEGGEKKGGPGQKYKLLSINAKIGPEE</sequence>
<keyword evidence="3 8" id="KW-0812">Transmembrane</keyword>
<feature type="transmembrane region" description="Helical" evidence="8">
    <location>
        <begin position="1393"/>
        <end position="1410"/>
    </location>
</feature>
<evidence type="ECO:0000256" key="7">
    <source>
        <dbReference type="SAM" id="MobiDB-lite"/>
    </source>
</evidence>
<gene>
    <name evidence="10" type="ORF">TrLO_g9404</name>
</gene>
<keyword evidence="6" id="KW-0175">Coiled coil</keyword>
<evidence type="ECO:0000256" key="2">
    <source>
        <dbReference type="ARBA" id="ARBA00004196"/>
    </source>
</evidence>
<keyword evidence="11" id="KW-1185">Reference proteome</keyword>
<dbReference type="SUPFAM" id="SSF52058">
    <property type="entry name" value="L domain-like"/>
    <property type="match status" value="2"/>
</dbReference>
<name>A0A9W7A8N2_9STRA</name>
<evidence type="ECO:0000256" key="5">
    <source>
        <dbReference type="ARBA" id="ARBA00023136"/>
    </source>
</evidence>
<feature type="compositionally biased region" description="Basic and acidic residues" evidence="7">
    <location>
        <begin position="1829"/>
        <end position="1845"/>
    </location>
</feature>
<dbReference type="Gene3D" id="1.25.40.20">
    <property type="entry name" value="Ankyrin repeat-containing domain"/>
    <property type="match status" value="1"/>
</dbReference>
<dbReference type="InterPro" id="IPR032675">
    <property type="entry name" value="LRR_dom_sf"/>
</dbReference>
<evidence type="ECO:0000256" key="8">
    <source>
        <dbReference type="SAM" id="Phobius"/>
    </source>
</evidence>
<dbReference type="GO" id="GO:0016020">
    <property type="term" value="C:membrane"/>
    <property type="evidence" value="ECO:0007669"/>
    <property type="project" value="UniProtKB-SubCell"/>
</dbReference>
<feature type="region of interest" description="Disordered" evidence="7">
    <location>
        <begin position="1103"/>
        <end position="1132"/>
    </location>
</feature>
<feature type="transmembrane region" description="Helical" evidence="8">
    <location>
        <begin position="1684"/>
        <end position="1705"/>
    </location>
</feature>
<reference evidence="11" key="1">
    <citation type="journal article" date="2023" name="Commun. Biol.">
        <title>Genome analysis of Parmales, the sister group of diatoms, reveals the evolutionary specialization of diatoms from phago-mixotrophs to photoautotrophs.</title>
        <authorList>
            <person name="Ban H."/>
            <person name="Sato S."/>
            <person name="Yoshikawa S."/>
            <person name="Yamada K."/>
            <person name="Nakamura Y."/>
            <person name="Ichinomiya M."/>
            <person name="Sato N."/>
            <person name="Blanc-Mathieu R."/>
            <person name="Endo H."/>
            <person name="Kuwata A."/>
            <person name="Ogata H."/>
        </authorList>
    </citation>
    <scope>NUCLEOTIDE SEQUENCE [LARGE SCALE GENOMIC DNA]</scope>
    <source>
        <strain evidence="11">NIES 3700</strain>
    </source>
</reference>
<dbReference type="Proteomes" id="UP001165122">
    <property type="component" value="Unassembled WGS sequence"/>
</dbReference>
<evidence type="ECO:0000256" key="3">
    <source>
        <dbReference type="ARBA" id="ARBA00022692"/>
    </source>
</evidence>
<dbReference type="PANTHER" id="PTHR48059">
    <property type="entry name" value="POLYGALACTURONASE INHIBITOR 1"/>
    <property type="match status" value="1"/>
</dbReference>
<evidence type="ECO:0000259" key="9">
    <source>
        <dbReference type="Pfam" id="PF00520"/>
    </source>
</evidence>
<dbReference type="OrthoDB" id="39446at2759"/>
<evidence type="ECO:0000313" key="10">
    <source>
        <dbReference type="EMBL" id="GMH67574.1"/>
    </source>
</evidence>
<dbReference type="GO" id="GO:0005216">
    <property type="term" value="F:monoatomic ion channel activity"/>
    <property type="evidence" value="ECO:0007669"/>
    <property type="project" value="InterPro"/>
</dbReference>
<feature type="domain" description="Ion transport" evidence="9">
    <location>
        <begin position="1365"/>
        <end position="1592"/>
    </location>
</feature>
<dbReference type="EMBL" id="BRXW01000575">
    <property type="protein sequence ID" value="GMH67574.1"/>
    <property type="molecule type" value="Genomic_DNA"/>
</dbReference>
<dbReference type="InterPro" id="IPR005821">
    <property type="entry name" value="Ion_trans_dom"/>
</dbReference>
<dbReference type="Pfam" id="PF00520">
    <property type="entry name" value="Ion_trans"/>
    <property type="match status" value="1"/>
</dbReference>
<feature type="transmembrane region" description="Helical" evidence="8">
    <location>
        <begin position="1566"/>
        <end position="1587"/>
    </location>
</feature>
<feature type="transmembrane region" description="Helical" evidence="8">
    <location>
        <begin position="1502"/>
        <end position="1521"/>
    </location>
</feature>
<comment type="caution">
    <text evidence="10">The sequence shown here is derived from an EMBL/GenBank/DDBJ whole genome shotgun (WGS) entry which is preliminary data.</text>
</comment>
<evidence type="ECO:0000256" key="4">
    <source>
        <dbReference type="ARBA" id="ARBA00022989"/>
    </source>
</evidence>
<accession>A0A9W7A8N2</accession>
<dbReference type="Gene3D" id="3.80.10.10">
    <property type="entry name" value="Ribonuclease Inhibitor"/>
    <property type="match status" value="3"/>
</dbReference>
<feature type="transmembrane region" description="Helical" evidence="8">
    <location>
        <begin position="1352"/>
        <end position="1373"/>
    </location>
</feature>
<evidence type="ECO:0000256" key="1">
    <source>
        <dbReference type="ARBA" id="ARBA00004141"/>
    </source>
</evidence>
<dbReference type="InterPro" id="IPR036770">
    <property type="entry name" value="Ankyrin_rpt-contain_sf"/>
</dbReference>
<keyword evidence="5 8" id="KW-0472">Membrane</keyword>
<dbReference type="Pfam" id="PF00560">
    <property type="entry name" value="LRR_1"/>
    <property type="match status" value="4"/>
</dbReference>
<organism evidence="10 11">
    <name type="scientific">Triparma laevis f. longispina</name>
    <dbReference type="NCBI Taxonomy" id="1714387"/>
    <lineage>
        <taxon>Eukaryota</taxon>
        <taxon>Sar</taxon>
        <taxon>Stramenopiles</taxon>
        <taxon>Ochrophyta</taxon>
        <taxon>Bolidophyceae</taxon>
        <taxon>Parmales</taxon>
        <taxon>Triparmaceae</taxon>
        <taxon>Triparma</taxon>
    </lineage>
</organism>
<comment type="subcellular location">
    <subcellularLocation>
        <location evidence="2">Cell envelope</location>
    </subcellularLocation>
    <subcellularLocation>
        <location evidence="1">Membrane</location>
        <topology evidence="1">Multi-pass membrane protein</topology>
    </subcellularLocation>
</comment>